<gene>
    <name evidence="1" type="ORF">EHQ82_01735</name>
</gene>
<protein>
    <recommendedName>
        <fullName evidence="3">Outer membrane protein beta-barrel domain-containing protein</fullName>
    </recommendedName>
</protein>
<evidence type="ECO:0000313" key="1">
    <source>
        <dbReference type="EMBL" id="TGM27914.1"/>
    </source>
</evidence>
<organism evidence="1 2">
    <name type="scientific">Leptospira selangorensis</name>
    <dbReference type="NCBI Taxonomy" id="2484982"/>
    <lineage>
        <taxon>Bacteria</taxon>
        <taxon>Pseudomonadati</taxon>
        <taxon>Spirochaetota</taxon>
        <taxon>Spirochaetia</taxon>
        <taxon>Leptospirales</taxon>
        <taxon>Leptospiraceae</taxon>
        <taxon>Leptospira</taxon>
    </lineage>
</organism>
<dbReference type="EMBL" id="RQGU01000032">
    <property type="protein sequence ID" value="TGM27914.1"/>
    <property type="molecule type" value="Genomic_DNA"/>
</dbReference>
<evidence type="ECO:0008006" key="3">
    <source>
        <dbReference type="Google" id="ProtNLM"/>
    </source>
</evidence>
<proteinExistence type="predicted"/>
<keyword evidence="2" id="KW-1185">Reference proteome</keyword>
<dbReference type="RefSeq" id="WP_135625884.1">
    <property type="nucleotide sequence ID" value="NZ_RQGU01000032.1"/>
</dbReference>
<accession>A0ABY2NHN0</accession>
<evidence type="ECO:0000313" key="2">
    <source>
        <dbReference type="Proteomes" id="UP000298057"/>
    </source>
</evidence>
<name>A0ABY2NHN0_9LEPT</name>
<sequence length="322" mass="36163">MNPSAALIVVAILLTSSVSLGQDFIGEFLAPPGPAKTTVRLIATDSFENHSAGTDTPVSEQRVLVYVPFYEKENEVYGVNLKWDHLRLATDQKLNTGGNVPQNFYDAMLGGTYKRILDGNDAIAVNLSFGSASDDPFASGGSSTLSSTVNLTHTTSETTRWIYFLNYSNNRTFANNIPIPGFAYIYTPSKEFIGVFGLPFVFVRKAFTEEISASVFWLIYNFKTEVSYRIKGPIQAYASFGNSMQSFFREDRLRDDDRIFYNELKTLVGIKSPIAQSVFADLYLGRITNRNMYESEEFKLNQKDKISFESRYMMGLTLSGRF</sequence>
<reference evidence="2" key="1">
    <citation type="journal article" date="2019" name="PLoS Negl. Trop. Dis.">
        <title>Revisiting the worldwide diversity of Leptospira species in the environment.</title>
        <authorList>
            <person name="Vincent A.T."/>
            <person name="Schiettekatte O."/>
            <person name="Bourhy P."/>
            <person name="Veyrier F.J."/>
            <person name="Picardeau M."/>
        </authorList>
    </citation>
    <scope>NUCLEOTIDE SEQUENCE [LARGE SCALE GENOMIC DNA]</scope>
    <source>
        <strain evidence="2">201702406</strain>
    </source>
</reference>
<comment type="caution">
    <text evidence="1">The sequence shown here is derived from an EMBL/GenBank/DDBJ whole genome shotgun (WGS) entry which is preliminary data.</text>
</comment>
<dbReference type="Proteomes" id="UP000298057">
    <property type="component" value="Unassembled WGS sequence"/>
</dbReference>